<reference evidence="2 3" key="1">
    <citation type="journal article" date="2016" name="Nat. Commun.">
        <title>Thousands of microbial genomes shed light on interconnected biogeochemical processes in an aquifer system.</title>
        <authorList>
            <person name="Anantharaman K."/>
            <person name="Brown C.T."/>
            <person name="Hug L.A."/>
            <person name="Sharon I."/>
            <person name="Castelle C.J."/>
            <person name="Probst A.J."/>
            <person name="Thomas B.C."/>
            <person name="Singh A."/>
            <person name="Wilkins M.J."/>
            <person name="Karaoz U."/>
            <person name="Brodie E.L."/>
            <person name="Williams K.H."/>
            <person name="Hubbard S.S."/>
            <person name="Banfield J.F."/>
        </authorList>
    </citation>
    <scope>NUCLEOTIDE SEQUENCE [LARGE SCALE GENOMIC DNA]</scope>
</reference>
<dbReference type="PANTHER" id="PTHR35800:SF1">
    <property type="entry name" value="RNA-BINDING PROTEIN KHPB"/>
    <property type="match status" value="1"/>
</dbReference>
<evidence type="ECO:0000313" key="3">
    <source>
        <dbReference type="Proteomes" id="UP000176269"/>
    </source>
</evidence>
<dbReference type="Proteomes" id="UP000176269">
    <property type="component" value="Unassembled WGS sequence"/>
</dbReference>
<dbReference type="InterPro" id="IPR039247">
    <property type="entry name" value="KhpB"/>
</dbReference>
<gene>
    <name evidence="2" type="ORF">A3I56_02710</name>
</gene>
<feature type="domain" description="R3H" evidence="1">
    <location>
        <begin position="85"/>
        <end position="152"/>
    </location>
</feature>
<dbReference type="InterPro" id="IPR001374">
    <property type="entry name" value="R3H_dom"/>
</dbReference>
<protein>
    <recommendedName>
        <fullName evidence="1">R3H domain-containing protein</fullName>
    </recommendedName>
</protein>
<accession>A0A1F7K1X4</accession>
<proteinExistence type="predicted"/>
<dbReference type="PROSITE" id="PS51061">
    <property type="entry name" value="R3H"/>
    <property type="match status" value="1"/>
</dbReference>
<evidence type="ECO:0000313" key="2">
    <source>
        <dbReference type="EMBL" id="OGK61852.1"/>
    </source>
</evidence>
<dbReference type="PANTHER" id="PTHR35800">
    <property type="entry name" value="PROTEIN JAG"/>
    <property type="match status" value="1"/>
</dbReference>
<dbReference type="Gene3D" id="3.30.1370.50">
    <property type="entry name" value="R3H-like domain"/>
    <property type="match status" value="1"/>
</dbReference>
<dbReference type="AlphaFoldDB" id="A0A1F7K1X4"/>
<dbReference type="InterPro" id="IPR036867">
    <property type="entry name" value="R3H_dom_sf"/>
</dbReference>
<sequence>MEDKTKVIQALASELIQKLGFKATVEVMHDENVYTIRMTTDDDASMLIGKHARMLADLQRVLGAMLFKKLGEAVDVLVDVNDYRDSQKERLIGIADNIAQRVLEEDRPARLSSFSSYERKIIHEHISQNYQSLQSHSEGEGRFRQLVIEKVRP</sequence>
<dbReference type="Gene3D" id="3.30.300.20">
    <property type="match status" value="1"/>
</dbReference>
<comment type="caution">
    <text evidence="2">The sequence shown here is derived from an EMBL/GenBank/DDBJ whole genome shotgun (WGS) entry which is preliminary data.</text>
</comment>
<dbReference type="InterPro" id="IPR015946">
    <property type="entry name" value="KH_dom-like_a/b"/>
</dbReference>
<evidence type="ECO:0000259" key="1">
    <source>
        <dbReference type="PROSITE" id="PS51061"/>
    </source>
</evidence>
<dbReference type="SUPFAM" id="SSF82708">
    <property type="entry name" value="R3H domain"/>
    <property type="match status" value="1"/>
</dbReference>
<dbReference type="EMBL" id="MGBC01000006">
    <property type="protein sequence ID" value="OGK61852.1"/>
    <property type="molecule type" value="Genomic_DNA"/>
</dbReference>
<organism evidence="2 3">
    <name type="scientific">Candidatus Roizmanbacteria bacterium RIFCSPLOWO2_02_FULL_43_10</name>
    <dbReference type="NCBI Taxonomy" id="1802078"/>
    <lineage>
        <taxon>Bacteria</taxon>
        <taxon>Candidatus Roizmaniibacteriota</taxon>
    </lineage>
</organism>
<dbReference type="Pfam" id="PF01424">
    <property type="entry name" value="R3H"/>
    <property type="match status" value="1"/>
</dbReference>
<dbReference type="GO" id="GO:0003723">
    <property type="term" value="F:RNA binding"/>
    <property type="evidence" value="ECO:0007669"/>
    <property type="project" value="InterPro"/>
</dbReference>
<name>A0A1F7K1X4_9BACT</name>
<dbReference type="SMART" id="SM00393">
    <property type="entry name" value="R3H"/>
    <property type="match status" value="1"/>
</dbReference>